<proteinExistence type="predicted"/>
<dbReference type="eggNOG" id="ENOG502RRNI">
    <property type="taxonomic scope" value="Eukaryota"/>
</dbReference>
<dbReference type="InterPro" id="IPR032675">
    <property type="entry name" value="LRR_dom_sf"/>
</dbReference>
<feature type="domain" description="F-box" evidence="1">
    <location>
        <begin position="14"/>
        <end position="50"/>
    </location>
</feature>
<dbReference type="SMART" id="SM00256">
    <property type="entry name" value="FBOX"/>
    <property type="match status" value="2"/>
</dbReference>
<dbReference type="Proteomes" id="UP000032180">
    <property type="component" value="Chromosome 2"/>
</dbReference>
<dbReference type="InterPro" id="IPR036047">
    <property type="entry name" value="F-box-like_dom_sf"/>
</dbReference>
<dbReference type="CDD" id="cd22160">
    <property type="entry name" value="F-box_AtFBL13-like"/>
    <property type="match status" value="1"/>
</dbReference>
<dbReference type="HOGENOM" id="CLU_296720_0_0_1"/>
<sequence>MKPCSVDNRKGHPNDRLSKLPDDLLLSILDRLNVRDAARTSLLSRRWRHLPAMLSRLMIDFGDFLPNGRLTILSEDDLVRINAVVVQATKSILERRNPNECTIQQLCMVFFLTENDYISIGRAVEQAIATSKIDMAEFTILTEKFHTQCSDGDFVNYGRQFAFFFDSCPDAFGGLTRLNLGNMRFGDRTSPTSSRVVKSYGIYVCLTAIQELGPSCKSNTHNSMCSVFPSVVFKLIWLPELTTLIFEDWISFEDPLTFGYVPLLEAVRLTNVGLSWHKMVSLSKFLGKTHVRDLTLDFKSEKIWVQPEVPQRLASSFYKLRFVNLFRVPEGCDLTWTMFILEAAPHLKELYMTVWDHLCDMETDEGNRRALSYCEEKTIEWPVSAIDDFKHQNLAVLTIFGFQSEEYMVMYVKHVMEVAVNLEDVFLYNSNKLACVKCSSNNPVKQTKYPWTKRQRCSLKKRINQGTSFAILHFPAAIRDDHTARLKIIEGEKLWKAVARAMATNKLDSAEFTILTTYKLHRYTPTLSEPASFLHLRHMLSHFQISVKSFVPDDGYIWVQPECPKLLAPVLQNLQVLNLDELPEGCDIAWTNFFLEAAPALKEVCITVWDHWCEIETDKEEREEQGYCDKINMECKSSAPDGFRHYNLTKLTIHGFQPDENFMGYIRHTMEAAVNLEEISLYDRKVLECCEDLDPNIKISQSMYPQTVEEQELVRKQITEGLVMASPDIWVQPECLKLLAPVLQNLQQDLAHLNYPAMKNKKGSHRNHNKSVPFMVDRFTKLPDDILLNILNRLNTSNAVRTCLLSKRIAHLRHILSHFQIRVDSFLPDHGYDTFKNTINNVVADATETVLTFRSQEIPLHKLTVCFYLKYYNCLTIGKAVAQAMATNKLDSAEFIILTEMGQDCYTSYGLRHNGMQLMRFFNACTDAFAGLTRLDLHNLRLDETDILKILDTCKFLEYLHLSYCQIQEKDVLQLPVLKVEHTRLVEFHMLNACLEVVELNSVPNLKRLVYNTWKLT</sequence>
<dbReference type="InterPro" id="IPR001810">
    <property type="entry name" value="F-box_dom"/>
</dbReference>
<evidence type="ECO:0000259" key="1">
    <source>
        <dbReference type="PROSITE" id="PS50181"/>
    </source>
</evidence>
<evidence type="ECO:0000313" key="2">
    <source>
        <dbReference type="EnsemblPlants" id="LPERR02G31400.1"/>
    </source>
</evidence>
<dbReference type="Gramene" id="LPERR02G31400.1">
    <property type="protein sequence ID" value="LPERR02G31400.1"/>
    <property type="gene ID" value="LPERR02G31400"/>
</dbReference>
<protein>
    <recommendedName>
        <fullName evidence="1">F-box domain-containing protein</fullName>
    </recommendedName>
</protein>
<organism evidence="2 3">
    <name type="scientific">Leersia perrieri</name>
    <dbReference type="NCBI Taxonomy" id="77586"/>
    <lineage>
        <taxon>Eukaryota</taxon>
        <taxon>Viridiplantae</taxon>
        <taxon>Streptophyta</taxon>
        <taxon>Embryophyta</taxon>
        <taxon>Tracheophyta</taxon>
        <taxon>Spermatophyta</taxon>
        <taxon>Magnoliopsida</taxon>
        <taxon>Liliopsida</taxon>
        <taxon>Poales</taxon>
        <taxon>Poaceae</taxon>
        <taxon>BOP clade</taxon>
        <taxon>Oryzoideae</taxon>
        <taxon>Oryzeae</taxon>
        <taxon>Oryzinae</taxon>
        <taxon>Leersia</taxon>
    </lineage>
</organism>
<dbReference type="Gene3D" id="3.80.10.10">
    <property type="entry name" value="Ribonuclease Inhibitor"/>
    <property type="match status" value="1"/>
</dbReference>
<dbReference type="AlphaFoldDB" id="A0A0D9VMX2"/>
<reference evidence="2 3" key="1">
    <citation type="submission" date="2012-08" db="EMBL/GenBank/DDBJ databases">
        <title>Oryza genome evolution.</title>
        <authorList>
            <person name="Wing R.A."/>
        </authorList>
    </citation>
    <scope>NUCLEOTIDE SEQUENCE</scope>
</reference>
<dbReference type="PANTHER" id="PTHR32153">
    <property type="entry name" value="OJ000223_09.16 PROTEIN"/>
    <property type="match status" value="1"/>
</dbReference>
<feature type="domain" description="F-box" evidence="1">
    <location>
        <begin position="776"/>
        <end position="812"/>
    </location>
</feature>
<dbReference type="PROSITE" id="PS50181">
    <property type="entry name" value="FBOX"/>
    <property type="match status" value="2"/>
</dbReference>
<dbReference type="InterPro" id="IPR044997">
    <property type="entry name" value="F-box_plant"/>
</dbReference>
<reference evidence="3" key="2">
    <citation type="submission" date="2013-12" db="EMBL/GenBank/DDBJ databases">
        <authorList>
            <person name="Yu Y."/>
            <person name="Lee S."/>
            <person name="de Baynast K."/>
            <person name="Wissotski M."/>
            <person name="Liu L."/>
            <person name="Talag J."/>
            <person name="Goicoechea J."/>
            <person name="Angelova A."/>
            <person name="Jetty R."/>
            <person name="Kudrna D."/>
            <person name="Golser W."/>
            <person name="Rivera L."/>
            <person name="Zhang J."/>
            <person name="Wing R."/>
        </authorList>
    </citation>
    <scope>NUCLEOTIDE SEQUENCE</scope>
</reference>
<evidence type="ECO:0000313" key="3">
    <source>
        <dbReference type="Proteomes" id="UP000032180"/>
    </source>
</evidence>
<dbReference type="Gene3D" id="1.20.1280.50">
    <property type="match status" value="1"/>
</dbReference>
<dbReference type="SUPFAM" id="SSF52047">
    <property type="entry name" value="RNI-like"/>
    <property type="match status" value="2"/>
</dbReference>
<accession>A0A0D9VMX2</accession>
<dbReference type="InterPro" id="IPR053781">
    <property type="entry name" value="F-box_AtFBL13-like"/>
</dbReference>
<dbReference type="STRING" id="77586.A0A0D9VMX2"/>
<name>A0A0D9VMX2_9ORYZ</name>
<dbReference type="SUPFAM" id="SSF81383">
    <property type="entry name" value="F-box domain"/>
    <property type="match status" value="2"/>
</dbReference>
<dbReference type="Pfam" id="PF00646">
    <property type="entry name" value="F-box"/>
    <property type="match status" value="2"/>
</dbReference>
<reference evidence="2" key="3">
    <citation type="submission" date="2015-04" db="UniProtKB">
        <authorList>
            <consortium name="EnsemblPlants"/>
        </authorList>
    </citation>
    <scope>IDENTIFICATION</scope>
</reference>
<keyword evidence="3" id="KW-1185">Reference proteome</keyword>
<dbReference type="EnsemblPlants" id="LPERR02G31400.1">
    <property type="protein sequence ID" value="LPERR02G31400.1"/>
    <property type="gene ID" value="LPERR02G31400"/>
</dbReference>